<sequence length="137" mass="15682">MENQNNKKVLVVEDDGMMRSIIVKKLKSKGYDVIDAVNGKVGLEKCLGEKPDLVVLDLLMPEMNGFEMLKLVRENEDKQIADVPVIILTNLWDKQNKDMANALKIQSYFLKAFLTTEDLAEEIGKFFRSEKNTEEMI</sequence>
<dbReference type="SUPFAM" id="SSF52172">
    <property type="entry name" value="CheY-like"/>
    <property type="match status" value="1"/>
</dbReference>
<proteinExistence type="predicted"/>
<dbReference type="EMBL" id="PFAJ01000015">
    <property type="protein sequence ID" value="PIR97483.1"/>
    <property type="molecule type" value="Genomic_DNA"/>
</dbReference>
<feature type="domain" description="Response regulatory" evidence="4">
    <location>
        <begin position="8"/>
        <end position="126"/>
    </location>
</feature>
<comment type="caution">
    <text evidence="5">The sequence shown here is derived from an EMBL/GenBank/DDBJ whole genome shotgun (WGS) entry which is preliminary data.</text>
</comment>
<dbReference type="PANTHER" id="PTHR44591">
    <property type="entry name" value="STRESS RESPONSE REGULATOR PROTEIN 1"/>
    <property type="match status" value="1"/>
</dbReference>
<dbReference type="InterPro" id="IPR011006">
    <property type="entry name" value="CheY-like_superfamily"/>
</dbReference>
<keyword evidence="2" id="KW-0902">Two-component regulatory system</keyword>
<evidence type="ECO:0000259" key="4">
    <source>
        <dbReference type="PROSITE" id="PS50110"/>
    </source>
</evidence>
<dbReference type="InterPro" id="IPR050595">
    <property type="entry name" value="Bact_response_regulator"/>
</dbReference>
<evidence type="ECO:0000313" key="5">
    <source>
        <dbReference type="EMBL" id="PIR97483.1"/>
    </source>
</evidence>
<dbReference type="PANTHER" id="PTHR44591:SF14">
    <property type="entry name" value="PROTEIN PILG"/>
    <property type="match status" value="1"/>
</dbReference>
<dbReference type="PROSITE" id="PS50110">
    <property type="entry name" value="RESPONSE_REGULATORY"/>
    <property type="match status" value="1"/>
</dbReference>
<dbReference type="AlphaFoldDB" id="A0A2H0VEH5"/>
<dbReference type="GO" id="GO:0000160">
    <property type="term" value="P:phosphorelay signal transduction system"/>
    <property type="evidence" value="ECO:0007669"/>
    <property type="project" value="UniProtKB-KW"/>
</dbReference>
<dbReference type="Proteomes" id="UP000230557">
    <property type="component" value="Unassembled WGS sequence"/>
</dbReference>
<evidence type="ECO:0000256" key="3">
    <source>
        <dbReference type="PROSITE-ProRule" id="PRU00169"/>
    </source>
</evidence>
<protein>
    <recommendedName>
        <fullName evidence="4">Response regulatory domain-containing protein</fullName>
    </recommendedName>
</protein>
<dbReference type="Pfam" id="PF00072">
    <property type="entry name" value="Response_reg"/>
    <property type="match status" value="1"/>
</dbReference>
<dbReference type="InterPro" id="IPR001789">
    <property type="entry name" value="Sig_transdc_resp-reg_receiver"/>
</dbReference>
<dbReference type="SMART" id="SM00448">
    <property type="entry name" value="REC"/>
    <property type="match status" value="1"/>
</dbReference>
<name>A0A2H0VEH5_9BACT</name>
<evidence type="ECO:0000313" key="6">
    <source>
        <dbReference type="Proteomes" id="UP000230557"/>
    </source>
</evidence>
<dbReference type="Gene3D" id="3.40.50.2300">
    <property type="match status" value="1"/>
</dbReference>
<reference evidence="6" key="1">
    <citation type="submission" date="2017-09" db="EMBL/GenBank/DDBJ databases">
        <title>Depth-based differentiation of microbial function through sediment-hosted aquifers and enrichment of novel symbionts in the deep terrestrial subsurface.</title>
        <authorList>
            <person name="Probst A.J."/>
            <person name="Ladd B."/>
            <person name="Jarett J.K."/>
            <person name="Geller-Mcgrath D.E."/>
            <person name="Sieber C.M.K."/>
            <person name="Emerson J.B."/>
            <person name="Anantharaman K."/>
            <person name="Thomas B.C."/>
            <person name="Malmstrom R."/>
            <person name="Stieglmeier M."/>
            <person name="Klingl A."/>
            <person name="Woyke T."/>
            <person name="Ryan C.M."/>
            <person name="Banfield J.F."/>
        </authorList>
    </citation>
    <scope>NUCLEOTIDE SEQUENCE [LARGE SCALE GENOMIC DNA]</scope>
</reference>
<feature type="modified residue" description="4-aspartylphosphate" evidence="3">
    <location>
        <position position="57"/>
    </location>
</feature>
<evidence type="ECO:0000256" key="2">
    <source>
        <dbReference type="ARBA" id="ARBA00023012"/>
    </source>
</evidence>
<gene>
    <name evidence="5" type="ORF">COT91_01170</name>
</gene>
<keyword evidence="1 3" id="KW-0597">Phosphoprotein</keyword>
<evidence type="ECO:0000256" key="1">
    <source>
        <dbReference type="ARBA" id="ARBA00022553"/>
    </source>
</evidence>
<accession>A0A2H0VEH5</accession>
<organism evidence="5 6">
    <name type="scientific">Candidatus Doudnabacteria bacterium CG10_big_fil_rev_8_21_14_0_10_41_10</name>
    <dbReference type="NCBI Taxonomy" id="1974551"/>
    <lineage>
        <taxon>Bacteria</taxon>
        <taxon>Candidatus Doudnaibacteriota</taxon>
    </lineage>
</organism>